<keyword evidence="1" id="KW-1133">Transmembrane helix</keyword>
<feature type="transmembrane region" description="Helical" evidence="1">
    <location>
        <begin position="190"/>
        <end position="216"/>
    </location>
</feature>
<dbReference type="InterPro" id="IPR012171">
    <property type="entry name" value="Fatty_acid_desaturase"/>
</dbReference>
<dbReference type="AlphaFoldDB" id="X6MRY5"/>
<dbReference type="OMA" id="IMTNKSF"/>
<keyword evidence="1" id="KW-0472">Membrane</keyword>
<gene>
    <name evidence="3" type="ORF">RFI_20745</name>
</gene>
<evidence type="ECO:0000259" key="2">
    <source>
        <dbReference type="Pfam" id="PF00487"/>
    </source>
</evidence>
<dbReference type="PANTHER" id="PTHR19353:SF19">
    <property type="entry name" value="DELTA(5) FATTY ACID DESATURASE C-RELATED"/>
    <property type="match status" value="1"/>
</dbReference>
<accession>X6MRY5</accession>
<feature type="transmembrane region" description="Helical" evidence="1">
    <location>
        <begin position="13"/>
        <end position="32"/>
    </location>
</feature>
<keyword evidence="4" id="KW-1185">Reference proteome</keyword>
<reference evidence="3 4" key="1">
    <citation type="journal article" date="2013" name="Curr. Biol.">
        <title>The Genome of the Foraminiferan Reticulomyxa filosa.</title>
        <authorList>
            <person name="Glockner G."/>
            <person name="Hulsmann N."/>
            <person name="Schleicher M."/>
            <person name="Noegel A.A."/>
            <person name="Eichinger L."/>
            <person name="Gallinger C."/>
            <person name="Pawlowski J."/>
            <person name="Sierra R."/>
            <person name="Euteneuer U."/>
            <person name="Pillet L."/>
            <person name="Moustafa A."/>
            <person name="Platzer M."/>
            <person name="Groth M."/>
            <person name="Szafranski K."/>
            <person name="Schliwa M."/>
        </authorList>
    </citation>
    <scope>NUCLEOTIDE SEQUENCE [LARGE SCALE GENOMIC DNA]</scope>
</reference>
<dbReference type="Pfam" id="PF00487">
    <property type="entry name" value="FA_desaturase"/>
    <property type="match status" value="1"/>
</dbReference>
<sequence>MVTKVLGEWGVPLLIRMLLAIPWGICAVMIAVNVGHMASHVPTFHAPTLNRLLGWFSFDVCLGLSWKMWLHEHVVGHHQYTNIITIDPNAPEGHGDEALYRSSPNQRWFTRFTYQYIWLPLISFLLITEYRVASIRYWSKGFRKEIRVNREFLGLEAFVTFFLGKFLWFYRVYYIPIAWWGRPIGETILLVLFSETIAGYFVGTLNAMFIFIYFIFKNKVQLKHRTCITFPANHITDKVDWPTMTKDEKTQEMKIDAEWAVMQIQTCKDYSPESWVFSHVFGALNNHSCHHLFPAMHHSYYAQIYPIVKQTAKEYKVKLPDVAGYLDLVYDYVNNLRVLADEKGGKHKYI</sequence>
<organism evidence="3 4">
    <name type="scientific">Reticulomyxa filosa</name>
    <dbReference type="NCBI Taxonomy" id="46433"/>
    <lineage>
        <taxon>Eukaryota</taxon>
        <taxon>Sar</taxon>
        <taxon>Rhizaria</taxon>
        <taxon>Retaria</taxon>
        <taxon>Foraminifera</taxon>
        <taxon>Monothalamids</taxon>
        <taxon>Reticulomyxidae</taxon>
        <taxon>Reticulomyxa</taxon>
    </lineage>
</organism>
<feature type="transmembrane region" description="Helical" evidence="1">
    <location>
        <begin position="152"/>
        <end position="170"/>
    </location>
</feature>
<keyword evidence="1" id="KW-0812">Transmembrane</keyword>
<dbReference type="EMBL" id="ASPP01018054">
    <property type="protein sequence ID" value="ETO16594.1"/>
    <property type="molecule type" value="Genomic_DNA"/>
</dbReference>
<evidence type="ECO:0000313" key="4">
    <source>
        <dbReference type="Proteomes" id="UP000023152"/>
    </source>
</evidence>
<dbReference type="OrthoDB" id="260519at2759"/>
<dbReference type="GO" id="GO:0008610">
    <property type="term" value="P:lipid biosynthetic process"/>
    <property type="evidence" value="ECO:0007669"/>
    <property type="project" value="UniProtKB-ARBA"/>
</dbReference>
<feature type="domain" description="Fatty acid desaturase" evidence="2">
    <location>
        <begin position="21"/>
        <end position="317"/>
    </location>
</feature>
<dbReference type="GO" id="GO:0016020">
    <property type="term" value="C:membrane"/>
    <property type="evidence" value="ECO:0007669"/>
    <property type="project" value="TreeGrafter"/>
</dbReference>
<dbReference type="Proteomes" id="UP000023152">
    <property type="component" value="Unassembled WGS sequence"/>
</dbReference>
<dbReference type="InterPro" id="IPR005804">
    <property type="entry name" value="FA_desaturase_dom"/>
</dbReference>
<dbReference type="PANTHER" id="PTHR19353">
    <property type="entry name" value="FATTY ACID DESATURASE 2"/>
    <property type="match status" value="1"/>
</dbReference>
<evidence type="ECO:0000313" key="3">
    <source>
        <dbReference type="EMBL" id="ETO16594.1"/>
    </source>
</evidence>
<protein>
    <recommendedName>
        <fullName evidence="2">Fatty acid desaturase domain-containing protein</fullName>
    </recommendedName>
</protein>
<comment type="caution">
    <text evidence="3">The sequence shown here is derived from an EMBL/GenBank/DDBJ whole genome shotgun (WGS) entry which is preliminary data.</text>
</comment>
<evidence type="ECO:0000256" key="1">
    <source>
        <dbReference type="SAM" id="Phobius"/>
    </source>
</evidence>
<dbReference type="GO" id="GO:0016717">
    <property type="term" value="F:oxidoreductase activity, acting on paired donors, with oxidation of a pair of donors resulting in the reduction of molecular oxygen to two molecules of water"/>
    <property type="evidence" value="ECO:0007669"/>
    <property type="project" value="TreeGrafter"/>
</dbReference>
<feature type="transmembrane region" description="Helical" evidence="1">
    <location>
        <begin position="113"/>
        <end position="132"/>
    </location>
</feature>
<proteinExistence type="predicted"/>
<name>X6MRY5_RETFI</name>